<gene>
    <name evidence="4" type="ORF">HNP76_000273</name>
</gene>
<accession>A0A7W8G6T6</accession>
<dbReference type="InterPro" id="IPR006665">
    <property type="entry name" value="OmpA-like"/>
</dbReference>
<dbReference type="AlphaFoldDB" id="A0A7W8G6T6"/>
<dbReference type="GO" id="GO:0016020">
    <property type="term" value="C:membrane"/>
    <property type="evidence" value="ECO:0007669"/>
    <property type="project" value="UniProtKB-UniRule"/>
</dbReference>
<evidence type="ECO:0000313" key="5">
    <source>
        <dbReference type="Proteomes" id="UP000518887"/>
    </source>
</evidence>
<evidence type="ECO:0000259" key="3">
    <source>
        <dbReference type="PROSITE" id="PS51123"/>
    </source>
</evidence>
<dbReference type="Proteomes" id="UP000518887">
    <property type="component" value="Unassembled WGS sequence"/>
</dbReference>
<keyword evidence="5" id="KW-1185">Reference proteome</keyword>
<feature type="compositionally biased region" description="Gly residues" evidence="2">
    <location>
        <begin position="374"/>
        <end position="390"/>
    </location>
</feature>
<dbReference type="EMBL" id="JACHFQ010000001">
    <property type="protein sequence ID" value="MBB5224933.1"/>
    <property type="molecule type" value="Genomic_DNA"/>
</dbReference>
<evidence type="ECO:0000313" key="4">
    <source>
        <dbReference type="EMBL" id="MBB5224933.1"/>
    </source>
</evidence>
<reference evidence="4 5" key="1">
    <citation type="submission" date="2020-08" db="EMBL/GenBank/DDBJ databases">
        <title>Genomic Encyclopedia of Type Strains, Phase IV (KMG-IV): sequencing the most valuable type-strain genomes for metagenomic binning, comparative biology and taxonomic classification.</title>
        <authorList>
            <person name="Goeker M."/>
        </authorList>
    </citation>
    <scope>NUCLEOTIDE SEQUENCE [LARGE SCALE GENOMIC DNA]</scope>
    <source>
        <strain evidence="4 5">DSM 103462</strain>
    </source>
</reference>
<evidence type="ECO:0000256" key="2">
    <source>
        <dbReference type="SAM" id="MobiDB-lite"/>
    </source>
</evidence>
<feature type="compositionally biased region" description="Polar residues" evidence="2">
    <location>
        <begin position="320"/>
        <end position="338"/>
    </location>
</feature>
<sequence>MKRFAFFIGFFLLFSGFVFSQTKIAYSGDSGYTLVERTNLRRYVNGKYSGLTSREVRSFISRSFAPEGVRSLRSDRWYDGNFFVIEETLRNSKATMAGIHEAIPSVFKISADGKMTMFQDNGYPTFRSFPSYSTEQLKPGDSWKGEGERAVDPMNKGIFTRMPILVLYTFVGEENYRGEQVYRIKAIWQTNYGFSNFNFDPKGDSTLKKATGGHKADIIVRASTGEAILINDNVDETFAYSDGSQVNLKGTITLFTEYPPAIDHDKLIFALNRIAKADTGATSKAVKADRKAGGSSGAGEKVASAKGNGTDERDSLAWGGNSQKGGNSTETDTASVSGAGTGFGSISSKKEKSGSSGSKNVKSRLDEKFASAKGGAGSQGSGSDGNGRGIDGSVSDSSSSGTDKNNMVYEETPAGIRLSVRDIKFKPDSDQVLPGEKSRLDEIAEVLKLAPNSQFLIEGHTASVGKPAGEQKLSEERAKNIATELAKRGIPADRFICKGHGGNKPIASNSTDSGRAQNRRVEITILE</sequence>
<dbReference type="PANTHER" id="PTHR30329:SF21">
    <property type="entry name" value="LIPOPROTEIN YIAD-RELATED"/>
    <property type="match status" value="1"/>
</dbReference>
<dbReference type="RefSeq" id="WP_260309032.1">
    <property type="nucleotide sequence ID" value="NZ_JACHFQ010000001.1"/>
</dbReference>
<keyword evidence="1" id="KW-0472">Membrane</keyword>
<dbReference type="InterPro" id="IPR036737">
    <property type="entry name" value="OmpA-like_sf"/>
</dbReference>
<dbReference type="PROSITE" id="PS51123">
    <property type="entry name" value="OMPA_2"/>
    <property type="match status" value="1"/>
</dbReference>
<comment type="caution">
    <text evidence="4">The sequence shown here is derived from an EMBL/GenBank/DDBJ whole genome shotgun (WGS) entry which is preliminary data.</text>
</comment>
<dbReference type="CDD" id="cd07185">
    <property type="entry name" value="OmpA_C-like"/>
    <property type="match status" value="1"/>
</dbReference>
<name>A0A7W8G6T6_9SPIR</name>
<evidence type="ECO:0000256" key="1">
    <source>
        <dbReference type="PROSITE-ProRule" id="PRU00473"/>
    </source>
</evidence>
<dbReference type="Gene3D" id="3.30.1330.60">
    <property type="entry name" value="OmpA-like domain"/>
    <property type="match status" value="1"/>
</dbReference>
<dbReference type="SUPFAM" id="SSF103088">
    <property type="entry name" value="OmpA-like"/>
    <property type="match status" value="1"/>
</dbReference>
<feature type="region of interest" description="Disordered" evidence="2">
    <location>
        <begin position="282"/>
        <end position="410"/>
    </location>
</feature>
<dbReference type="InterPro" id="IPR050330">
    <property type="entry name" value="Bact_OuterMem_StrucFunc"/>
</dbReference>
<feature type="domain" description="OmpA-like" evidence="3">
    <location>
        <begin position="412"/>
        <end position="527"/>
    </location>
</feature>
<dbReference type="PANTHER" id="PTHR30329">
    <property type="entry name" value="STATOR ELEMENT OF FLAGELLAR MOTOR COMPLEX"/>
    <property type="match status" value="1"/>
</dbReference>
<dbReference type="Pfam" id="PF00691">
    <property type="entry name" value="OmpA"/>
    <property type="match status" value="1"/>
</dbReference>
<protein>
    <submittedName>
        <fullName evidence="4">Outer membrane protein OmpA-like peptidoglycan-associated protein</fullName>
    </submittedName>
</protein>
<feature type="compositionally biased region" description="Low complexity" evidence="2">
    <location>
        <begin position="391"/>
        <end position="403"/>
    </location>
</feature>
<proteinExistence type="predicted"/>
<organism evidence="4 5">
    <name type="scientific">Treponema ruminis</name>
    <dbReference type="NCBI Taxonomy" id="744515"/>
    <lineage>
        <taxon>Bacteria</taxon>
        <taxon>Pseudomonadati</taxon>
        <taxon>Spirochaetota</taxon>
        <taxon>Spirochaetia</taxon>
        <taxon>Spirochaetales</taxon>
        <taxon>Treponemataceae</taxon>
        <taxon>Treponema</taxon>
    </lineage>
</organism>